<accession>A0A7J6FK16</accession>
<keyword evidence="3" id="KW-1185">Reference proteome</keyword>
<dbReference type="AlphaFoldDB" id="A0A7J6FK16"/>
<name>A0A7J6FK16_CANSA</name>
<evidence type="ECO:0000313" key="2">
    <source>
        <dbReference type="EMBL" id="KAF4370090.1"/>
    </source>
</evidence>
<sequence length="134" mass="15142">MEYLEGRECEYDSKTLVNFYKCNFTSTPNKVSNKYYLGPAPLEDMARQIATAWGPCGNNRDYLFLLEKAMFDIDHEDDYVIELANEVRKELGIVGSGIPKEKKLVVTPHIPVAHKSNIPALQLHPLPEAIAMDS</sequence>
<organism evidence="2 3">
    <name type="scientific">Cannabis sativa</name>
    <name type="common">Hemp</name>
    <name type="synonym">Marijuana</name>
    <dbReference type="NCBI Taxonomy" id="3483"/>
    <lineage>
        <taxon>Eukaryota</taxon>
        <taxon>Viridiplantae</taxon>
        <taxon>Streptophyta</taxon>
        <taxon>Embryophyta</taxon>
        <taxon>Tracheophyta</taxon>
        <taxon>Spermatophyta</taxon>
        <taxon>Magnoliopsida</taxon>
        <taxon>eudicotyledons</taxon>
        <taxon>Gunneridae</taxon>
        <taxon>Pentapetalae</taxon>
        <taxon>rosids</taxon>
        <taxon>fabids</taxon>
        <taxon>Rosales</taxon>
        <taxon>Cannabaceae</taxon>
        <taxon>Cannabis</taxon>
    </lineage>
</organism>
<evidence type="ECO:0000256" key="1">
    <source>
        <dbReference type="ARBA" id="ARBA00023239"/>
    </source>
</evidence>
<reference evidence="2 3" key="1">
    <citation type="journal article" date="2020" name="bioRxiv">
        <title>Sequence and annotation of 42 cannabis genomes reveals extensive copy number variation in cannabinoid synthesis and pathogen resistance genes.</title>
        <authorList>
            <person name="Mckernan K.J."/>
            <person name="Helbert Y."/>
            <person name="Kane L.T."/>
            <person name="Ebling H."/>
            <person name="Zhang L."/>
            <person name="Liu B."/>
            <person name="Eaton Z."/>
            <person name="Mclaughlin S."/>
            <person name="Kingan S."/>
            <person name="Baybayan P."/>
            <person name="Concepcion G."/>
            <person name="Jordan M."/>
            <person name="Riva A."/>
            <person name="Barbazuk W."/>
            <person name="Harkins T."/>
        </authorList>
    </citation>
    <scope>NUCLEOTIDE SEQUENCE [LARGE SCALE GENOMIC DNA]</scope>
    <source>
        <strain evidence="3">cv. Jamaican Lion 4</strain>
        <tissue evidence="2">Leaf</tissue>
    </source>
</reference>
<protein>
    <recommendedName>
        <fullName evidence="4">Gamma-glutamylcyclotransferase</fullName>
    </recommendedName>
</protein>
<dbReference type="EMBL" id="JAATIQ010000208">
    <property type="protein sequence ID" value="KAF4370090.1"/>
    <property type="molecule type" value="Genomic_DNA"/>
</dbReference>
<keyword evidence="1" id="KW-0456">Lyase</keyword>
<evidence type="ECO:0008006" key="4">
    <source>
        <dbReference type="Google" id="ProtNLM"/>
    </source>
</evidence>
<dbReference type="GO" id="GO:0006751">
    <property type="term" value="P:glutathione catabolic process"/>
    <property type="evidence" value="ECO:0007669"/>
    <property type="project" value="InterPro"/>
</dbReference>
<dbReference type="Pfam" id="PF04752">
    <property type="entry name" value="ChaC"/>
    <property type="match status" value="1"/>
</dbReference>
<dbReference type="Proteomes" id="UP000583929">
    <property type="component" value="Unassembled WGS sequence"/>
</dbReference>
<comment type="caution">
    <text evidence="2">The sequence shown here is derived from an EMBL/GenBank/DDBJ whole genome shotgun (WGS) entry which is preliminary data.</text>
</comment>
<dbReference type="PANTHER" id="PTHR12192">
    <property type="entry name" value="CATION TRANSPORT PROTEIN CHAC-RELATED"/>
    <property type="match status" value="1"/>
</dbReference>
<dbReference type="PANTHER" id="PTHR12192:SF19">
    <property type="entry name" value="GAMMA-GLUTAMYLCYCLOTRANSFERASE 2-2"/>
    <property type="match status" value="1"/>
</dbReference>
<dbReference type="InterPro" id="IPR006840">
    <property type="entry name" value="ChaC"/>
</dbReference>
<gene>
    <name evidence="2" type="ORF">G4B88_008828</name>
</gene>
<dbReference type="GO" id="GO:0061928">
    <property type="term" value="F:glutathione specific gamma-glutamylcyclotransferase activity"/>
    <property type="evidence" value="ECO:0007669"/>
    <property type="project" value="InterPro"/>
</dbReference>
<proteinExistence type="predicted"/>
<evidence type="ECO:0000313" key="3">
    <source>
        <dbReference type="Proteomes" id="UP000583929"/>
    </source>
</evidence>
<dbReference type="GO" id="GO:0005737">
    <property type="term" value="C:cytoplasm"/>
    <property type="evidence" value="ECO:0007669"/>
    <property type="project" value="TreeGrafter"/>
</dbReference>